<dbReference type="PANTHER" id="PTHR37534:SF7">
    <property type="entry name" value="TRANSCRIPTIONAL ACTIVATOR PROTEIN UGA3"/>
    <property type="match status" value="1"/>
</dbReference>
<proteinExistence type="predicted"/>
<dbReference type="GO" id="GO:0003700">
    <property type="term" value="F:DNA-binding transcription factor activity"/>
    <property type="evidence" value="ECO:0007669"/>
    <property type="project" value="TreeGrafter"/>
</dbReference>
<evidence type="ECO:0000256" key="2">
    <source>
        <dbReference type="ARBA" id="ARBA00023242"/>
    </source>
</evidence>
<dbReference type="GO" id="GO:0045944">
    <property type="term" value="P:positive regulation of transcription by RNA polymerase II"/>
    <property type="evidence" value="ECO:0007669"/>
    <property type="project" value="TreeGrafter"/>
</dbReference>
<dbReference type="STRING" id="1382522.W6MTE4"/>
<comment type="subcellular location">
    <subcellularLocation>
        <location evidence="1">Nucleus</location>
    </subcellularLocation>
</comment>
<dbReference type="InterPro" id="IPR021858">
    <property type="entry name" value="Fun_TF"/>
</dbReference>
<dbReference type="EMBL" id="HG793125">
    <property type="protein sequence ID" value="CDK25000.1"/>
    <property type="molecule type" value="Genomic_DNA"/>
</dbReference>
<evidence type="ECO:0000313" key="3">
    <source>
        <dbReference type="EMBL" id="CDK25000.1"/>
    </source>
</evidence>
<dbReference type="PANTHER" id="PTHR37534">
    <property type="entry name" value="TRANSCRIPTIONAL ACTIVATOR PROTEIN UGA3"/>
    <property type="match status" value="1"/>
</dbReference>
<keyword evidence="2" id="KW-0539">Nucleus</keyword>
<keyword evidence="4" id="KW-1185">Reference proteome</keyword>
<dbReference type="HOGENOM" id="CLU_500636_0_0_1"/>
<accession>W6MTE4</accession>
<dbReference type="Proteomes" id="UP000019384">
    <property type="component" value="Unassembled WGS sequence"/>
</dbReference>
<dbReference type="RefSeq" id="XP_022457015.1">
    <property type="nucleotide sequence ID" value="XM_022605558.1"/>
</dbReference>
<evidence type="ECO:0008006" key="5">
    <source>
        <dbReference type="Google" id="ProtNLM"/>
    </source>
</evidence>
<gene>
    <name evidence="3" type="ORF">KUCA_T00000967001</name>
</gene>
<evidence type="ECO:0000256" key="1">
    <source>
        <dbReference type="ARBA" id="ARBA00004123"/>
    </source>
</evidence>
<dbReference type="GeneID" id="34518403"/>
<organism evidence="3 4">
    <name type="scientific">Kuraishia capsulata CBS 1993</name>
    <dbReference type="NCBI Taxonomy" id="1382522"/>
    <lineage>
        <taxon>Eukaryota</taxon>
        <taxon>Fungi</taxon>
        <taxon>Dikarya</taxon>
        <taxon>Ascomycota</taxon>
        <taxon>Saccharomycotina</taxon>
        <taxon>Pichiomycetes</taxon>
        <taxon>Pichiales</taxon>
        <taxon>Pichiaceae</taxon>
        <taxon>Kuraishia</taxon>
    </lineage>
</organism>
<dbReference type="OrthoDB" id="5419315at2759"/>
<dbReference type="GO" id="GO:0000976">
    <property type="term" value="F:transcription cis-regulatory region binding"/>
    <property type="evidence" value="ECO:0007669"/>
    <property type="project" value="TreeGrafter"/>
</dbReference>
<dbReference type="Pfam" id="PF11951">
    <property type="entry name" value="Fungal_trans_2"/>
    <property type="match status" value="1"/>
</dbReference>
<sequence length="544" mass="61566">MSATQCAYYKNQRKVSRKIRFSVGLAYPKPHRELHKENQVVLKVRSQDQNQTLVPISYDIPDDASHGMKGGILSPVGSLDIIRWPQNALTADSMIPNGGAYPKDFDLASLKSPSLSPSVLYSLNENEVLDLWKASPVRSPFHLPLYDSPRVVLPIALNETEMSYFDYYCSHVANEISIVPGELNYFLKVFLPMALKNEGVLACLIAWGCIFKNNKSRTTIDELWIQRAMLYVKKSQETHGLTGEVFLTSFACYMILVCLEVSVGDTDAWSRFLTCGYDLINSFGRGFAVLENFSTEGHLLADNFAYFDILASQSHDNGTYYGVEEYADTHNTNQDGTMFDSLQGCIRPLILKLGDVVNLVRNMKLIREANDITDDQRVSMLTSVLERATELDLEVENSKLNASDFDNLVRGDVPLEHHLTLFELFQLAIQIHLRQAVRRLPPIVPEIQCLLYRMKSCLKVIINSSVKSSLCFPLLIAGLSCVKQTDRDEIRGLINALISRYEFSSINKAMLVLEEVWRLNMDGAICVDWFKITKQFGWRLNLGR</sequence>
<dbReference type="GO" id="GO:0005634">
    <property type="term" value="C:nucleus"/>
    <property type="evidence" value="ECO:0007669"/>
    <property type="project" value="UniProtKB-SubCell"/>
</dbReference>
<dbReference type="AlphaFoldDB" id="W6MTE4"/>
<reference evidence="3" key="1">
    <citation type="submission" date="2013-12" db="EMBL/GenBank/DDBJ databases">
        <authorList>
            <person name="Genoscope - CEA"/>
        </authorList>
    </citation>
    <scope>NUCLEOTIDE SEQUENCE</scope>
    <source>
        <strain evidence="3">CBS 1993</strain>
    </source>
</reference>
<reference evidence="3" key="2">
    <citation type="submission" date="2014-02" db="EMBL/GenBank/DDBJ databases">
        <title>Complete DNA sequence of /Kuraishia capsulata/ illustrates novel genomic features among budding yeasts (/Saccharomycotina/).</title>
        <authorList>
            <person name="Morales L."/>
            <person name="Noel B."/>
            <person name="Porcel B."/>
            <person name="Marcet-Houben M."/>
            <person name="Hullo M-F."/>
            <person name="Sacerdot C."/>
            <person name="Tekaia F."/>
            <person name="Leh-Louis V."/>
            <person name="Despons L."/>
            <person name="Khanna V."/>
            <person name="Aury J-M."/>
            <person name="Barbe V."/>
            <person name="Couloux A."/>
            <person name="Labadie K."/>
            <person name="Pelletier E."/>
            <person name="Souciet J-L."/>
            <person name="Boekhout T."/>
            <person name="Gabaldon T."/>
            <person name="Wincker P."/>
            <person name="Dujon B."/>
        </authorList>
    </citation>
    <scope>NUCLEOTIDE SEQUENCE</scope>
    <source>
        <strain evidence="3">CBS 1993</strain>
    </source>
</reference>
<protein>
    <recommendedName>
        <fullName evidence="5">Transcription factor domain-containing protein</fullName>
    </recommendedName>
</protein>
<evidence type="ECO:0000313" key="4">
    <source>
        <dbReference type="Proteomes" id="UP000019384"/>
    </source>
</evidence>
<name>W6MTE4_9ASCO</name>